<keyword evidence="2" id="KW-1185">Reference proteome</keyword>
<dbReference type="RefSeq" id="WP_395811783.1">
    <property type="nucleotide sequence ID" value="NZ_CP043494.1"/>
</dbReference>
<gene>
    <name evidence="1" type="ORF">F0U60_50855</name>
</gene>
<dbReference type="EMBL" id="CP043494">
    <property type="protein sequence ID" value="WNG51520.1"/>
    <property type="molecule type" value="Genomic_DNA"/>
</dbReference>
<dbReference type="Proteomes" id="UP001611383">
    <property type="component" value="Chromosome"/>
</dbReference>
<evidence type="ECO:0000313" key="2">
    <source>
        <dbReference type="Proteomes" id="UP001611383"/>
    </source>
</evidence>
<reference evidence="1 2" key="1">
    <citation type="submission" date="2019-08" db="EMBL/GenBank/DDBJ databases">
        <title>Archangium and Cystobacter genomes.</title>
        <authorList>
            <person name="Chen I.-C.K."/>
            <person name="Wielgoss S."/>
        </authorList>
    </citation>
    <scope>NUCLEOTIDE SEQUENCE [LARGE SCALE GENOMIC DNA]</scope>
    <source>
        <strain evidence="1 2">Cbm 6</strain>
    </source>
</reference>
<name>A0ABY9X803_9BACT</name>
<sequence>MLQQIGQHPCIHPGTGCLGFLPAELESKSPRFEAHPLPSFVSSAPPRSEGEALLRRIFSKVERV</sequence>
<accession>A0ABY9X803</accession>
<protein>
    <submittedName>
        <fullName evidence="1">Uncharacterized protein</fullName>
    </submittedName>
</protein>
<proteinExistence type="predicted"/>
<evidence type="ECO:0000313" key="1">
    <source>
        <dbReference type="EMBL" id="WNG51520.1"/>
    </source>
</evidence>
<organism evidence="1 2">
    <name type="scientific">Archangium minus</name>
    <dbReference type="NCBI Taxonomy" id="83450"/>
    <lineage>
        <taxon>Bacteria</taxon>
        <taxon>Pseudomonadati</taxon>
        <taxon>Myxococcota</taxon>
        <taxon>Myxococcia</taxon>
        <taxon>Myxococcales</taxon>
        <taxon>Cystobacterineae</taxon>
        <taxon>Archangiaceae</taxon>
        <taxon>Archangium</taxon>
    </lineage>
</organism>